<accession>A0A3P7PF00</accession>
<organism evidence="2 3">
    <name type="scientific">Petrocella atlantisensis</name>
    <dbReference type="NCBI Taxonomy" id="2173034"/>
    <lineage>
        <taxon>Bacteria</taxon>
        <taxon>Bacillati</taxon>
        <taxon>Bacillota</taxon>
        <taxon>Clostridia</taxon>
        <taxon>Lachnospirales</taxon>
        <taxon>Vallitaleaceae</taxon>
        <taxon>Petrocella</taxon>
    </lineage>
</organism>
<feature type="domain" description="SHOCT" evidence="1">
    <location>
        <begin position="34"/>
        <end position="57"/>
    </location>
</feature>
<reference evidence="2 3" key="1">
    <citation type="submission" date="2018-09" db="EMBL/GenBank/DDBJ databases">
        <authorList>
            <person name="Postec A."/>
        </authorList>
    </citation>
    <scope>NUCLEOTIDE SEQUENCE [LARGE SCALE GENOMIC DNA]</scope>
    <source>
        <strain evidence="2">70B-A</strain>
    </source>
</reference>
<dbReference type="RefSeq" id="WP_125137762.1">
    <property type="nucleotide sequence ID" value="NZ_LR130778.1"/>
</dbReference>
<name>A0A3P7PF00_9FIRM</name>
<sequence length="60" mass="6901">MMLLVFALIGFGIYYMVKEQKVTGFRSDAKTGPEETLKQRYATGEIDEETFTRMMKTIKG</sequence>
<keyword evidence="3" id="KW-1185">Reference proteome</keyword>
<dbReference type="AlphaFoldDB" id="A0A3P7PF00"/>
<dbReference type="InterPro" id="IPR018649">
    <property type="entry name" value="SHOCT"/>
</dbReference>
<dbReference type="EMBL" id="LR130778">
    <property type="protein sequence ID" value="VDN48653.1"/>
    <property type="molecule type" value="Genomic_DNA"/>
</dbReference>
<evidence type="ECO:0000259" key="1">
    <source>
        <dbReference type="Pfam" id="PF09851"/>
    </source>
</evidence>
<dbReference type="KEGG" id="cbar:PATL70BA_2750"/>
<evidence type="ECO:0000313" key="2">
    <source>
        <dbReference type="EMBL" id="VDN48653.1"/>
    </source>
</evidence>
<evidence type="ECO:0000313" key="3">
    <source>
        <dbReference type="Proteomes" id="UP000279029"/>
    </source>
</evidence>
<gene>
    <name evidence="2" type="ORF">PATL70BA_2750</name>
</gene>
<dbReference type="Pfam" id="PF09851">
    <property type="entry name" value="SHOCT"/>
    <property type="match status" value="1"/>
</dbReference>
<dbReference type="Proteomes" id="UP000279029">
    <property type="component" value="Chromosome"/>
</dbReference>
<proteinExistence type="predicted"/>
<protein>
    <recommendedName>
        <fullName evidence="1">SHOCT domain-containing protein</fullName>
    </recommendedName>
</protein>
<dbReference type="OrthoDB" id="5461404at2"/>